<comment type="caution">
    <text evidence="1">The sequence shown here is derived from an EMBL/GenBank/DDBJ whole genome shotgun (WGS) entry which is preliminary data.</text>
</comment>
<evidence type="ECO:0000313" key="2">
    <source>
        <dbReference type="Proteomes" id="UP000624183"/>
    </source>
</evidence>
<protein>
    <submittedName>
        <fullName evidence="1">Uncharacterized protein</fullName>
    </submittedName>
</protein>
<dbReference type="EMBL" id="BMUW01000008">
    <property type="protein sequence ID" value="GGZ65228.1"/>
    <property type="molecule type" value="Genomic_DNA"/>
</dbReference>
<accession>A0ABQ3C2Y6</accession>
<sequence length="152" mass="16215">MTTPAHSEESRSAVEIVAAEWSDVLSYGTDLINPAVPRAAYQHPSLRELWPMVSHGVLYLSRCTRYPWSRDIGTAFPQSGGGYRIRRESDKALLGVVDTLEEAYALIAASLPEGCGPAIDGTPDDLPSCAGLGREALPEDCGPAVEGTADDL</sequence>
<dbReference type="InterPro" id="IPR045682">
    <property type="entry name" value="DUF6193"/>
</dbReference>
<proteinExistence type="predicted"/>
<dbReference type="Pfam" id="PF19692">
    <property type="entry name" value="DUF6193"/>
    <property type="match status" value="1"/>
</dbReference>
<dbReference type="Proteomes" id="UP000624183">
    <property type="component" value="Unassembled WGS sequence"/>
</dbReference>
<keyword evidence="2" id="KW-1185">Reference proteome</keyword>
<reference evidence="2" key="1">
    <citation type="journal article" date="2019" name="Int. J. Syst. Evol. Microbiol.">
        <title>The Global Catalogue of Microorganisms (GCM) 10K type strain sequencing project: providing services to taxonomists for standard genome sequencing and annotation.</title>
        <authorList>
            <consortium name="The Broad Institute Genomics Platform"/>
            <consortium name="The Broad Institute Genome Sequencing Center for Infectious Disease"/>
            <person name="Wu L."/>
            <person name="Ma J."/>
        </authorList>
    </citation>
    <scope>NUCLEOTIDE SEQUENCE [LARGE SCALE GENOMIC DNA]</scope>
    <source>
        <strain evidence="2">JCM 4602</strain>
    </source>
</reference>
<gene>
    <name evidence="1" type="ORF">GCM10010328_45090</name>
</gene>
<evidence type="ECO:0000313" key="1">
    <source>
        <dbReference type="EMBL" id="GGZ65228.1"/>
    </source>
</evidence>
<organism evidence="1 2">
    <name type="scientific">Streptomyces rubiginosohelvolus</name>
    <dbReference type="NCBI Taxonomy" id="67362"/>
    <lineage>
        <taxon>Bacteria</taxon>
        <taxon>Bacillati</taxon>
        <taxon>Actinomycetota</taxon>
        <taxon>Actinomycetes</taxon>
        <taxon>Kitasatosporales</taxon>
        <taxon>Streptomycetaceae</taxon>
        <taxon>Streptomyces</taxon>
    </lineage>
</organism>
<name>A0ABQ3C2Y6_9ACTN</name>